<sequence length="406" mass="46394">MFFLGIDIAKLNHVASLVSDNGNIVFSNFMFKNNLEGFLSLIDKVKSIPKDDIVIALEFTGHYSDNFVNFFFNRKFNVTLVNPANVANFRKSYGRDSKNDRIDSINIAKMLLSREYSLVTQSDIEYLSLKKLNRIRDSLVKQKSKCKILLTRNLDSIFPELHLLPSGIHSKAVYALLKKYPSSEEIAALGIDVLTNILKTNSRGHFCEKTAYIIKSQAKSSVGFEDISLSFHISQLISSIELLEEQIRNTEKQINAIIEKLKPVILSIPGISNVACACILGEIGNISRFRSPSKLLAFAGLDPKVRQSRQFRALSCRMSKRGSKYLRYSLIYTAWNAVRNNEVFSNYYALKRSQGKNHYKALGHVVHKLVRVIYRLMKDNIPFDAEQLIKKNYTKYLRKSIFNRLI</sequence>
<dbReference type="GO" id="GO:0006313">
    <property type="term" value="P:DNA transposition"/>
    <property type="evidence" value="ECO:0007669"/>
    <property type="project" value="InterPro"/>
</dbReference>
<evidence type="ECO:0000259" key="2">
    <source>
        <dbReference type="Pfam" id="PF01548"/>
    </source>
</evidence>
<organism evidence="4 5">
    <name type="scientific">Leptotrichia trevisanii</name>
    <dbReference type="NCBI Taxonomy" id="109328"/>
    <lineage>
        <taxon>Bacteria</taxon>
        <taxon>Fusobacteriati</taxon>
        <taxon>Fusobacteriota</taxon>
        <taxon>Fusobacteriia</taxon>
        <taxon>Fusobacteriales</taxon>
        <taxon>Leptotrichiaceae</taxon>
        <taxon>Leptotrichia</taxon>
    </lineage>
</organism>
<dbReference type="NCBIfam" id="NF033542">
    <property type="entry name" value="transpos_IS110"/>
    <property type="match status" value="1"/>
</dbReference>
<feature type="domain" description="Transposase IS110-like N-terminal" evidence="2">
    <location>
        <begin position="4"/>
        <end position="159"/>
    </location>
</feature>
<dbReference type="Pfam" id="PF01548">
    <property type="entry name" value="DEDD_Tnp_IS110"/>
    <property type="match status" value="1"/>
</dbReference>
<accession>A0A510KIU2</accession>
<dbReference type="EMBL" id="AP019840">
    <property type="protein sequence ID" value="BBM51606.1"/>
    <property type="molecule type" value="Genomic_DNA"/>
</dbReference>
<feature type="coiled-coil region" evidence="1">
    <location>
        <begin position="233"/>
        <end position="260"/>
    </location>
</feature>
<dbReference type="Proteomes" id="UP000321378">
    <property type="component" value="Chromosome"/>
</dbReference>
<keyword evidence="1" id="KW-0175">Coiled coil</keyword>
<evidence type="ECO:0000256" key="1">
    <source>
        <dbReference type="SAM" id="Coils"/>
    </source>
</evidence>
<protein>
    <submittedName>
        <fullName evidence="4">Transposase</fullName>
    </submittedName>
</protein>
<dbReference type="Pfam" id="PF02371">
    <property type="entry name" value="Transposase_20"/>
    <property type="match status" value="1"/>
</dbReference>
<dbReference type="InterPro" id="IPR003346">
    <property type="entry name" value="Transposase_20"/>
</dbReference>
<dbReference type="GO" id="GO:0004803">
    <property type="term" value="F:transposase activity"/>
    <property type="evidence" value="ECO:0007669"/>
    <property type="project" value="InterPro"/>
</dbReference>
<dbReference type="PANTHER" id="PTHR33055">
    <property type="entry name" value="TRANSPOSASE FOR INSERTION SEQUENCE ELEMENT IS1111A"/>
    <property type="match status" value="1"/>
</dbReference>
<feature type="domain" description="Transposase IS116/IS110/IS902 C-terminal" evidence="3">
    <location>
        <begin position="264"/>
        <end position="349"/>
    </location>
</feature>
<dbReference type="PANTHER" id="PTHR33055:SF15">
    <property type="entry name" value="TRANSPOSASE-RELATED"/>
    <property type="match status" value="1"/>
</dbReference>
<dbReference type="RefSeq" id="WP_146996059.1">
    <property type="nucleotide sequence ID" value="NZ_AP019840.1"/>
</dbReference>
<dbReference type="GO" id="GO:0003677">
    <property type="term" value="F:DNA binding"/>
    <property type="evidence" value="ECO:0007669"/>
    <property type="project" value="InterPro"/>
</dbReference>
<dbReference type="AlphaFoldDB" id="A0A510KIU2"/>
<gene>
    <name evidence="4" type="ORF">JMUB3935_0579</name>
</gene>
<name>A0A510KIU2_9FUSO</name>
<proteinExistence type="predicted"/>
<evidence type="ECO:0000313" key="4">
    <source>
        <dbReference type="EMBL" id="BBM51606.1"/>
    </source>
</evidence>
<reference evidence="4 5" key="1">
    <citation type="submission" date="2019-07" db="EMBL/GenBank/DDBJ databases">
        <title>Complete Genome Sequence of Leptotrichia trevisanii Strain JMUB3935.</title>
        <authorList>
            <person name="Watanabe S."/>
            <person name="Cui L."/>
        </authorList>
    </citation>
    <scope>NUCLEOTIDE SEQUENCE [LARGE SCALE GENOMIC DNA]</scope>
    <source>
        <strain evidence="4 5">JMUB3935</strain>
    </source>
</reference>
<evidence type="ECO:0000259" key="3">
    <source>
        <dbReference type="Pfam" id="PF02371"/>
    </source>
</evidence>
<evidence type="ECO:0000313" key="5">
    <source>
        <dbReference type="Proteomes" id="UP000321378"/>
    </source>
</evidence>
<dbReference type="InterPro" id="IPR002525">
    <property type="entry name" value="Transp_IS110-like_N"/>
</dbReference>
<dbReference type="InterPro" id="IPR047650">
    <property type="entry name" value="Transpos_IS110"/>
</dbReference>